<name>A0ACD4DGI8_9NOCA</name>
<sequence length="61" mass="6207">MPGTTGGCVFVAFVVVAFVVVAFVVDADPATAGPARPPADHEADRTLDRCGGRASRPTPIP</sequence>
<protein>
    <submittedName>
        <fullName evidence="1">Uncharacterized protein</fullName>
    </submittedName>
</protein>
<proteinExistence type="predicted"/>
<evidence type="ECO:0000313" key="1">
    <source>
        <dbReference type="EMBL" id="UYP19117.1"/>
    </source>
</evidence>
<reference evidence="1" key="1">
    <citation type="submission" date="2022-10" db="EMBL/GenBank/DDBJ databases">
        <title>Rhodococcus ferula Z13 complete genome.</title>
        <authorList>
            <person name="Long X."/>
            <person name="Zang M."/>
        </authorList>
    </citation>
    <scope>NUCLEOTIDE SEQUENCE</scope>
    <source>
        <strain evidence="1">Z13</strain>
    </source>
</reference>
<dbReference type="Proteomes" id="UP001156484">
    <property type="component" value="Chromosome"/>
</dbReference>
<evidence type="ECO:0000313" key="2">
    <source>
        <dbReference type="Proteomes" id="UP001156484"/>
    </source>
</evidence>
<accession>A0ACD4DGI8</accession>
<dbReference type="EMBL" id="CP107551">
    <property type="protein sequence ID" value="UYP19117.1"/>
    <property type="molecule type" value="Genomic_DNA"/>
</dbReference>
<keyword evidence="2" id="KW-1185">Reference proteome</keyword>
<organism evidence="1 2">
    <name type="scientific">Rhodococcus sacchari</name>
    <dbReference type="NCBI Taxonomy" id="2962047"/>
    <lineage>
        <taxon>Bacteria</taxon>
        <taxon>Bacillati</taxon>
        <taxon>Actinomycetota</taxon>
        <taxon>Actinomycetes</taxon>
        <taxon>Mycobacteriales</taxon>
        <taxon>Nocardiaceae</taxon>
        <taxon>Rhodococcus</taxon>
    </lineage>
</organism>
<gene>
    <name evidence="1" type="ORF">OED52_00510</name>
</gene>